<evidence type="ECO:0000259" key="3">
    <source>
        <dbReference type="Pfam" id="PF02525"/>
    </source>
</evidence>
<gene>
    <name evidence="4" type="primary">nqo1</name>
    <name evidence="4" type="ORF">LKACC12383_01307</name>
</gene>
<reference evidence="4 5" key="1">
    <citation type="submission" date="2017-03" db="EMBL/GenBank/DDBJ databases">
        <title>Genome sequence of Lactobacillus kimchii KACC 12383.</title>
        <authorList>
            <person name="Chun J."/>
        </authorList>
    </citation>
    <scope>NUCLEOTIDE SEQUENCE [LARGE SCALE GENOMIC DNA]</scope>
    <source>
        <strain evidence="4 5">KACC 12383</strain>
    </source>
</reference>
<evidence type="ECO:0000256" key="2">
    <source>
        <dbReference type="ARBA" id="ARBA00023002"/>
    </source>
</evidence>
<dbReference type="GO" id="GO:0005829">
    <property type="term" value="C:cytosol"/>
    <property type="evidence" value="ECO:0007669"/>
    <property type="project" value="TreeGrafter"/>
</dbReference>
<protein>
    <submittedName>
        <fullName evidence="4">NAD(P)H dehydrogenase (Quinone)</fullName>
        <ecNumber evidence="4">1.6.5.2</ecNumber>
    </submittedName>
</protein>
<dbReference type="PANTHER" id="PTHR10204">
    <property type="entry name" value="NAD P H OXIDOREDUCTASE-RELATED"/>
    <property type="match status" value="1"/>
</dbReference>
<dbReference type="InterPro" id="IPR003680">
    <property type="entry name" value="Flavodoxin_fold"/>
</dbReference>
<accession>A0A210P9S7</accession>
<dbReference type="EMBL" id="MXAL01000005">
    <property type="protein sequence ID" value="OWF33239.1"/>
    <property type="molecule type" value="Genomic_DNA"/>
</dbReference>
<dbReference type="InterPro" id="IPR051545">
    <property type="entry name" value="NAD(P)H_dehydrogenase_qn"/>
</dbReference>
<sequence>MQKTLIIYCHPWNQSFNHTVLEHVKYNLESNHNNYKVIDLYTDGFNPAYDQEELRLFHSGQTHDLLVKEYLTDLKQATNLIIISPVWWNDLPAILKGFIDKVMKEGPDLTHVVTPTGIKGLLTNLNSAYVFTSSTSPTFYLKLFCGNAIKRVFIDSTLKQIGVKKTKWNNFGKISTSKKADRLKYLKKIDTLKLIF</sequence>
<dbReference type="SUPFAM" id="SSF52218">
    <property type="entry name" value="Flavoproteins"/>
    <property type="match status" value="1"/>
</dbReference>
<dbReference type="RefSeq" id="WP_087882337.1">
    <property type="nucleotide sequence ID" value="NZ_LNUB01000002.1"/>
</dbReference>
<dbReference type="EC" id="1.6.5.2" evidence="4"/>
<dbReference type="GO" id="GO:0003955">
    <property type="term" value="F:NAD(P)H dehydrogenase (quinone) activity"/>
    <property type="evidence" value="ECO:0007669"/>
    <property type="project" value="UniProtKB-EC"/>
</dbReference>
<evidence type="ECO:0000313" key="5">
    <source>
        <dbReference type="Proteomes" id="UP000196649"/>
    </source>
</evidence>
<keyword evidence="2 4" id="KW-0560">Oxidoreductase</keyword>
<feature type="domain" description="Flavodoxin-like fold" evidence="3">
    <location>
        <begin position="3"/>
        <end position="187"/>
    </location>
</feature>
<evidence type="ECO:0000256" key="1">
    <source>
        <dbReference type="ARBA" id="ARBA00006252"/>
    </source>
</evidence>
<dbReference type="PANTHER" id="PTHR10204:SF34">
    <property type="entry name" value="NAD(P)H DEHYDROGENASE [QUINONE] 1 ISOFORM 1"/>
    <property type="match status" value="1"/>
</dbReference>
<organism evidence="4 5">
    <name type="scientific">Companilactobacillus kimchii</name>
    <dbReference type="NCBI Taxonomy" id="2801452"/>
    <lineage>
        <taxon>Bacteria</taxon>
        <taxon>Bacillati</taxon>
        <taxon>Bacillota</taxon>
        <taxon>Bacilli</taxon>
        <taxon>Lactobacillales</taxon>
        <taxon>Lactobacillaceae</taxon>
        <taxon>Companilactobacillus</taxon>
    </lineage>
</organism>
<proteinExistence type="inferred from homology"/>
<dbReference type="InterPro" id="IPR029039">
    <property type="entry name" value="Flavoprotein-like_sf"/>
</dbReference>
<dbReference type="AlphaFoldDB" id="A0A210P9S7"/>
<evidence type="ECO:0000313" key="4">
    <source>
        <dbReference type="EMBL" id="OWF33239.1"/>
    </source>
</evidence>
<comment type="caution">
    <text evidence="4">The sequence shown here is derived from an EMBL/GenBank/DDBJ whole genome shotgun (WGS) entry which is preliminary data.</text>
</comment>
<dbReference type="Pfam" id="PF02525">
    <property type="entry name" value="Flavodoxin_2"/>
    <property type="match status" value="1"/>
</dbReference>
<dbReference type="Gene3D" id="3.40.50.360">
    <property type="match status" value="1"/>
</dbReference>
<comment type="similarity">
    <text evidence="1">Belongs to the NAD(P)H dehydrogenase (quinone) family.</text>
</comment>
<name>A0A210P9S7_9LACO</name>
<dbReference type="Proteomes" id="UP000196649">
    <property type="component" value="Unassembled WGS sequence"/>
</dbReference>